<keyword evidence="1" id="KW-0732">Signal</keyword>
<comment type="caution">
    <text evidence="2">The sequence shown here is derived from an EMBL/GenBank/DDBJ whole genome shotgun (WGS) entry which is preliminary data.</text>
</comment>
<proteinExistence type="predicted"/>
<evidence type="ECO:0000313" key="2">
    <source>
        <dbReference type="EMBL" id="ETO91854.1"/>
    </source>
</evidence>
<feature type="chain" id="PRO_5004826661" evidence="1">
    <location>
        <begin position="23"/>
        <end position="235"/>
    </location>
</feature>
<feature type="signal peptide" evidence="1">
    <location>
        <begin position="1"/>
        <end position="22"/>
    </location>
</feature>
<name>W2V0R7_9RICK</name>
<dbReference type="Proteomes" id="UP000018951">
    <property type="component" value="Unassembled WGS sequence"/>
</dbReference>
<evidence type="ECO:0000313" key="3">
    <source>
        <dbReference type="Proteomes" id="UP000018951"/>
    </source>
</evidence>
<dbReference type="EMBL" id="AXCJ01000001">
    <property type="protein sequence ID" value="ETO91854.1"/>
    <property type="molecule type" value="Genomic_DNA"/>
</dbReference>
<accession>W2V0R7</accession>
<evidence type="ECO:0000256" key="1">
    <source>
        <dbReference type="SAM" id="SignalP"/>
    </source>
</evidence>
<gene>
    <name evidence="2" type="ORF">P857_1032</name>
</gene>
<dbReference type="STRING" id="1401685.P857_1032"/>
<dbReference type="AlphaFoldDB" id="W2V0R7"/>
<keyword evidence="3" id="KW-1185">Reference proteome</keyword>
<organism evidence="2 3">
    <name type="scientific">Candidatus Xenolissoclinum pacificiensis L6</name>
    <dbReference type="NCBI Taxonomy" id="1401685"/>
    <lineage>
        <taxon>Bacteria</taxon>
        <taxon>Pseudomonadati</taxon>
        <taxon>Pseudomonadota</taxon>
        <taxon>Alphaproteobacteria</taxon>
        <taxon>Rickettsiales</taxon>
        <taxon>Anaplasmataceae</taxon>
        <taxon>Candidatus Xenolissoclinum</taxon>
    </lineage>
</organism>
<protein>
    <submittedName>
        <fullName evidence="2">Uncharacterized protein</fullName>
    </submittedName>
</protein>
<reference evidence="2 3" key="1">
    <citation type="journal article" date="2013" name="PLoS ONE">
        <title>Bacterial endosymbiosis in a chordate host: long-term co-evolution and conservation of secondary metabolism.</title>
        <authorList>
            <person name="Kwan J.C."/>
            <person name="Schmidt E.W."/>
        </authorList>
    </citation>
    <scope>NUCLEOTIDE SEQUENCE [LARGE SCALE GENOMIC DNA]</scope>
    <source>
        <strain evidence="3">L6</strain>
    </source>
</reference>
<sequence length="235" mass="27201">MQKRIFIIFYILFFLSHNNLQASVGVISSDQNTYNILINTGMEVYKIQYESDDLQNYIEQNQIHLVILSKSPSNQNEEILYHNIYEIAEKTPSQLYVINNGEASKYYFSSLYDDINLSEDSPENSSYTIKINPASLFGSNISHEDCITNDIHGWLYLSLIHNRSYYIENSLYNLTTIQKDIVTNNTRSYIIGMDSEGHFVVLESKSRNIISFFDDIISPLQELICMQNIFIHLSG</sequence>